<dbReference type="InterPro" id="IPR035907">
    <property type="entry name" value="Hppk_sf"/>
</dbReference>
<keyword evidence="9" id="KW-0289">Folate biosynthesis</keyword>
<evidence type="ECO:0000256" key="3">
    <source>
        <dbReference type="ARBA" id="ARBA00013253"/>
    </source>
</evidence>
<dbReference type="Proteomes" id="UP001548713">
    <property type="component" value="Unassembled WGS sequence"/>
</dbReference>
<sequence>MTTQRYLIALGSNLRHARHGTPRAVLAAARLALVQAGLEIEIASPTLQSAPVGPSLRRYANAAVLVRTALEPQLLLGLLKTIEHRFGRRPGGMRWRARVLDLDVILWSGGEYASRNLIIPHPLFRDRDFVLIPAATIAPNWRDPRTGLSIRQLARRPRPHSLTGPLPRPRGHRVRRHAGPLAQSVEQLTFNQ</sequence>
<dbReference type="EMBL" id="JBEWLY010000027">
    <property type="protein sequence ID" value="MET1757178.1"/>
    <property type="molecule type" value="Genomic_DNA"/>
</dbReference>
<accession>A0ABV2D5M6</accession>
<dbReference type="NCBIfam" id="TIGR01498">
    <property type="entry name" value="folK"/>
    <property type="match status" value="1"/>
</dbReference>
<evidence type="ECO:0000256" key="12">
    <source>
        <dbReference type="ARBA" id="ARBA00033413"/>
    </source>
</evidence>
<comment type="pathway">
    <text evidence="1">Cofactor biosynthesis; tetrahydrofolate biosynthesis; 2-amino-4-hydroxy-6-hydroxymethyl-7,8-dihydropteridine diphosphate from 7,8-dihydroneopterin triphosphate: step 4/4.</text>
</comment>
<comment type="function">
    <text evidence="10">Catalyzes the transfer of pyrophosphate from adenosine triphosphate (ATP) to 6-hydroxymethyl-7,8-dihydropterin, an enzymatic step in folate biosynthesis pathway.</text>
</comment>
<evidence type="ECO:0000256" key="4">
    <source>
        <dbReference type="ARBA" id="ARBA00016218"/>
    </source>
</evidence>
<evidence type="ECO:0000256" key="7">
    <source>
        <dbReference type="ARBA" id="ARBA00022777"/>
    </source>
</evidence>
<evidence type="ECO:0000256" key="5">
    <source>
        <dbReference type="ARBA" id="ARBA00022679"/>
    </source>
</evidence>
<keyword evidence="7" id="KW-0418">Kinase</keyword>
<evidence type="ECO:0000256" key="10">
    <source>
        <dbReference type="ARBA" id="ARBA00029409"/>
    </source>
</evidence>
<evidence type="ECO:0000256" key="2">
    <source>
        <dbReference type="ARBA" id="ARBA00005810"/>
    </source>
</evidence>
<gene>
    <name evidence="15" type="primary">folK</name>
    <name evidence="15" type="ORF">ABVV53_17195</name>
</gene>
<dbReference type="PANTHER" id="PTHR43071:SF1">
    <property type="entry name" value="2-AMINO-4-HYDROXY-6-HYDROXYMETHYLDIHYDROPTERIDINE PYROPHOSPHOKINASE"/>
    <property type="match status" value="1"/>
</dbReference>
<organism evidence="15 16">
    <name type="scientific">Novosphingobium kalidii</name>
    <dbReference type="NCBI Taxonomy" id="3230299"/>
    <lineage>
        <taxon>Bacteria</taxon>
        <taxon>Pseudomonadati</taxon>
        <taxon>Pseudomonadota</taxon>
        <taxon>Alphaproteobacteria</taxon>
        <taxon>Sphingomonadales</taxon>
        <taxon>Sphingomonadaceae</taxon>
        <taxon>Novosphingobium</taxon>
    </lineage>
</organism>
<name>A0ABV2D5M6_9SPHN</name>
<evidence type="ECO:0000256" key="11">
    <source>
        <dbReference type="ARBA" id="ARBA00029766"/>
    </source>
</evidence>
<evidence type="ECO:0000256" key="9">
    <source>
        <dbReference type="ARBA" id="ARBA00022909"/>
    </source>
</evidence>
<reference evidence="15 16" key="1">
    <citation type="submission" date="2024-07" db="EMBL/GenBank/DDBJ databases">
        <title>Novosphingobium kalidii RD2P27.</title>
        <authorList>
            <person name="Sun J.-Q."/>
        </authorList>
    </citation>
    <scope>NUCLEOTIDE SEQUENCE [LARGE SCALE GENOMIC DNA]</scope>
    <source>
        <strain evidence="15 16">RD2P27</strain>
    </source>
</reference>
<evidence type="ECO:0000313" key="16">
    <source>
        <dbReference type="Proteomes" id="UP001548713"/>
    </source>
</evidence>
<evidence type="ECO:0000256" key="6">
    <source>
        <dbReference type="ARBA" id="ARBA00022741"/>
    </source>
</evidence>
<keyword evidence="6" id="KW-0547">Nucleotide-binding</keyword>
<evidence type="ECO:0000256" key="8">
    <source>
        <dbReference type="ARBA" id="ARBA00022840"/>
    </source>
</evidence>
<feature type="domain" description="7,8-dihydro-6-hydroxymethylpterin-pyrophosphokinase" evidence="14">
    <location>
        <begin position="8"/>
        <end position="139"/>
    </location>
</feature>
<dbReference type="Gene3D" id="3.30.70.560">
    <property type="entry name" value="7,8-Dihydro-6-hydroxymethylpterin-pyrophosphokinase HPPK"/>
    <property type="match status" value="1"/>
</dbReference>
<dbReference type="RefSeq" id="WP_353985674.1">
    <property type="nucleotide sequence ID" value="NZ_JBEWLY010000027.1"/>
</dbReference>
<evidence type="ECO:0000313" key="15">
    <source>
        <dbReference type="EMBL" id="MET1757178.1"/>
    </source>
</evidence>
<dbReference type="Pfam" id="PF01288">
    <property type="entry name" value="HPPK"/>
    <property type="match status" value="1"/>
</dbReference>
<keyword evidence="8" id="KW-0067">ATP-binding</keyword>
<protein>
    <recommendedName>
        <fullName evidence="4">2-amino-4-hydroxy-6-hydroxymethyldihydropteridine pyrophosphokinase</fullName>
        <ecNumber evidence="3">2.7.6.3</ecNumber>
    </recommendedName>
    <alternativeName>
        <fullName evidence="11">6-hydroxymethyl-7,8-dihydropterin pyrophosphokinase</fullName>
    </alternativeName>
    <alternativeName>
        <fullName evidence="12">7,8-dihydro-6-hydroxymethylpterin-pyrophosphokinase</fullName>
    </alternativeName>
</protein>
<feature type="compositionally biased region" description="Basic residues" evidence="13">
    <location>
        <begin position="169"/>
        <end position="178"/>
    </location>
</feature>
<dbReference type="PANTHER" id="PTHR43071">
    <property type="entry name" value="2-AMINO-4-HYDROXY-6-HYDROXYMETHYLDIHYDROPTERIDINE PYROPHOSPHOKINASE"/>
    <property type="match status" value="1"/>
</dbReference>
<proteinExistence type="inferred from homology"/>
<evidence type="ECO:0000256" key="13">
    <source>
        <dbReference type="SAM" id="MobiDB-lite"/>
    </source>
</evidence>
<keyword evidence="16" id="KW-1185">Reference proteome</keyword>
<dbReference type="SUPFAM" id="SSF55083">
    <property type="entry name" value="6-hydroxymethyl-7,8-dihydropterin pyrophosphokinase, HPPK"/>
    <property type="match status" value="1"/>
</dbReference>
<dbReference type="EC" id="2.7.6.3" evidence="3"/>
<keyword evidence="5 15" id="KW-0808">Transferase</keyword>
<comment type="caution">
    <text evidence="15">The sequence shown here is derived from an EMBL/GenBank/DDBJ whole genome shotgun (WGS) entry which is preliminary data.</text>
</comment>
<feature type="region of interest" description="Disordered" evidence="13">
    <location>
        <begin position="154"/>
        <end position="181"/>
    </location>
</feature>
<evidence type="ECO:0000259" key="14">
    <source>
        <dbReference type="Pfam" id="PF01288"/>
    </source>
</evidence>
<comment type="similarity">
    <text evidence="2">Belongs to the HPPK family.</text>
</comment>
<dbReference type="GO" id="GO:0003848">
    <property type="term" value="F:2-amino-4-hydroxy-6-hydroxymethyldihydropteridine diphosphokinase activity"/>
    <property type="evidence" value="ECO:0007669"/>
    <property type="project" value="UniProtKB-EC"/>
</dbReference>
<evidence type="ECO:0000256" key="1">
    <source>
        <dbReference type="ARBA" id="ARBA00005051"/>
    </source>
</evidence>
<dbReference type="InterPro" id="IPR000550">
    <property type="entry name" value="Hppk"/>
</dbReference>